<name>A0A914N5I9_MELIC</name>
<accession>A0A914N5I9</accession>
<evidence type="ECO:0000313" key="2">
    <source>
        <dbReference type="WBParaSite" id="Minc3s04125g35540"/>
    </source>
</evidence>
<organism evidence="1 2">
    <name type="scientific">Meloidogyne incognita</name>
    <name type="common">Southern root-knot nematode worm</name>
    <name type="synonym">Oxyuris incognita</name>
    <dbReference type="NCBI Taxonomy" id="6306"/>
    <lineage>
        <taxon>Eukaryota</taxon>
        <taxon>Metazoa</taxon>
        <taxon>Ecdysozoa</taxon>
        <taxon>Nematoda</taxon>
        <taxon>Chromadorea</taxon>
        <taxon>Rhabditida</taxon>
        <taxon>Tylenchina</taxon>
        <taxon>Tylenchomorpha</taxon>
        <taxon>Tylenchoidea</taxon>
        <taxon>Meloidogynidae</taxon>
        <taxon>Meloidogyninae</taxon>
        <taxon>Meloidogyne</taxon>
        <taxon>Meloidogyne incognita group</taxon>
    </lineage>
</organism>
<sequence>MAGGVNSYSSEANYLSRYDNYKIYRHFLSRLHVSLDFQKNIICISVHGFHIF</sequence>
<proteinExistence type="predicted"/>
<dbReference type="AlphaFoldDB" id="A0A914N5I9"/>
<keyword evidence="1" id="KW-1185">Reference proteome</keyword>
<protein>
    <submittedName>
        <fullName evidence="2">Uncharacterized protein</fullName>
    </submittedName>
</protein>
<dbReference type="WBParaSite" id="Minc3s04125g35540">
    <property type="protein sequence ID" value="Minc3s04125g35540"/>
    <property type="gene ID" value="Minc3s04125g35540"/>
</dbReference>
<evidence type="ECO:0000313" key="1">
    <source>
        <dbReference type="Proteomes" id="UP000887563"/>
    </source>
</evidence>
<reference evidence="2" key="1">
    <citation type="submission" date="2022-11" db="UniProtKB">
        <authorList>
            <consortium name="WormBaseParasite"/>
        </authorList>
    </citation>
    <scope>IDENTIFICATION</scope>
</reference>
<dbReference type="Proteomes" id="UP000887563">
    <property type="component" value="Unplaced"/>
</dbReference>